<gene>
    <name evidence="2" type="ORF">L9F63_007501</name>
</gene>
<accession>A0AAD7Z8C8</accession>
<comment type="caution">
    <text evidence="2">The sequence shown here is derived from an EMBL/GenBank/DDBJ whole genome shotgun (WGS) entry which is preliminary data.</text>
</comment>
<dbReference type="EMBL" id="JASPKZ010009827">
    <property type="protein sequence ID" value="KAJ9575640.1"/>
    <property type="molecule type" value="Genomic_DNA"/>
</dbReference>
<dbReference type="Proteomes" id="UP001233999">
    <property type="component" value="Unassembled WGS sequence"/>
</dbReference>
<name>A0AAD7Z8C8_DIPPU</name>
<proteinExistence type="predicted"/>
<feature type="compositionally biased region" description="Low complexity" evidence="1">
    <location>
        <begin position="18"/>
        <end position="35"/>
    </location>
</feature>
<evidence type="ECO:0000256" key="1">
    <source>
        <dbReference type="SAM" id="MobiDB-lite"/>
    </source>
</evidence>
<organism evidence="2 3">
    <name type="scientific">Diploptera punctata</name>
    <name type="common">Pacific beetle cockroach</name>
    <dbReference type="NCBI Taxonomy" id="6984"/>
    <lineage>
        <taxon>Eukaryota</taxon>
        <taxon>Metazoa</taxon>
        <taxon>Ecdysozoa</taxon>
        <taxon>Arthropoda</taxon>
        <taxon>Hexapoda</taxon>
        <taxon>Insecta</taxon>
        <taxon>Pterygota</taxon>
        <taxon>Neoptera</taxon>
        <taxon>Polyneoptera</taxon>
        <taxon>Dictyoptera</taxon>
        <taxon>Blattodea</taxon>
        <taxon>Blaberoidea</taxon>
        <taxon>Blaberidae</taxon>
        <taxon>Diplopterinae</taxon>
        <taxon>Diploptera</taxon>
    </lineage>
</organism>
<dbReference type="PANTHER" id="PTHR34756:SF1">
    <property type="entry name" value="CELL DIVISION CYCLE-ASSOCIATED PROTEIN 3"/>
    <property type="match status" value="1"/>
</dbReference>
<dbReference type="InterPro" id="IPR038832">
    <property type="entry name" value="CDCA3"/>
</dbReference>
<protein>
    <submittedName>
        <fullName evidence="2">Uncharacterized protein</fullName>
    </submittedName>
</protein>
<sequence length="279" mass="31338">MGNSASYLREMFQEKDGSGTFSSSDTDTTPDSKSTVEYKGTPIEEDLCARGSRRRARTLDYNDPLARGSYVQIEDPEDYDNVMIKFHKMRILDNDPRSPTIGIIRTPIEVITSSERTSSSSYLKTSKSVDDLTLSSELPSVKLCDPRSPSIEVVRTPIQVPIWNDVPEEEKCTPKPSKSMSTKKQKENIENLAKKLFESPDHRATSSQIRTPLRTMTTNGNSAYHILRAKQSHGINMEMNRTSGIENTPPPCLNKYDLASTKPKQHNSPQWGHDSTLII</sequence>
<dbReference type="PANTHER" id="PTHR34756">
    <property type="entry name" value="CELL DIVISION CYCLE-ASSOCIATED PROTEIN 3"/>
    <property type="match status" value="1"/>
</dbReference>
<dbReference type="AlphaFoldDB" id="A0AAD7Z8C8"/>
<evidence type="ECO:0000313" key="2">
    <source>
        <dbReference type="EMBL" id="KAJ9575640.1"/>
    </source>
</evidence>
<keyword evidence="3" id="KW-1185">Reference proteome</keyword>
<reference evidence="2" key="1">
    <citation type="journal article" date="2023" name="IScience">
        <title>Live-bearing cockroach genome reveals convergent evolutionary mechanisms linked to viviparity in insects and beyond.</title>
        <authorList>
            <person name="Fouks B."/>
            <person name="Harrison M.C."/>
            <person name="Mikhailova A.A."/>
            <person name="Marchal E."/>
            <person name="English S."/>
            <person name="Carruthers M."/>
            <person name="Jennings E.C."/>
            <person name="Chiamaka E.L."/>
            <person name="Frigard R.A."/>
            <person name="Pippel M."/>
            <person name="Attardo G.M."/>
            <person name="Benoit J.B."/>
            <person name="Bornberg-Bauer E."/>
            <person name="Tobe S.S."/>
        </authorList>
    </citation>
    <scope>NUCLEOTIDE SEQUENCE</scope>
    <source>
        <strain evidence="2">Stay&amp;Tobe</strain>
    </source>
</reference>
<feature type="region of interest" description="Disordered" evidence="1">
    <location>
        <begin position="1"/>
        <end position="40"/>
    </location>
</feature>
<reference evidence="2" key="2">
    <citation type="submission" date="2023-05" db="EMBL/GenBank/DDBJ databases">
        <authorList>
            <person name="Fouks B."/>
        </authorList>
    </citation>
    <scope>NUCLEOTIDE SEQUENCE</scope>
    <source>
        <strain evidence="2">Stay&amp;Tobe</strain>
        <tissue evidence="2">Testes</tissue>
    </source>
</reference>
<evidence type="ECO:0000313" key="3">
    <source>
        <dbReference type="Proteomes" id="UP001233999"/>
    </source>
</evidence>